<dbReference type="SMART" id="SM00448">
    <property type="entry name" value="REC"/>
    <property type="match status" value="1"/>
</dbReference>
<dbReference type="SUPFAM" id="SSF47384">
    <property type="entry name" value="Homodimeric domain of signal transducing histidine kinase"/>
    <property type="match status" value="1"/>
</dbReference>
<evidence type="ECO:0000256" key="5">
    <source>
        <dbReference type="ARBA" id="ARBA00023012"/>
    </source>
</evidence>
<dbReference type="SMART" id="SM00388">
    <property type="entry name" value="HisKA"/>
    <property type="match status" value="1"/>
</dbReference>
<feature type="transmembrane region" description="Helical" evidence="7">
    <location>
        <begin position="43"/>
        <end position="63"/>
    </location>
</feature>
<dbReference type="SMART" id="SM00387">
    <property type="entry name" value="HATPase_c"/>
    <property type="match status" value="1"/>
</dbReference>
<dbReference type="InterPro" id="IPR005467">
    <property type="entry name" value="His_kinase_dom"/>
</dbReference>
<feature type="transmembrane region" description="Helical" evidence="7">
    <location>
        <begin position="6"/>
        <end position="23"/>
    </location>
</feature>
<dbReference type="Gene3D" id="3.40.50.2300">
    <property type="match status" value="1"/>
</dbReference>
<dbReference type="CDD" id="cd17546">
    <property type="entry name" value="REC_hyHK_CKI1_RcsC-like"/>
    <property type="match status" value="1"/>
</dbReference>
<feature type="domain" description="Histidine kinase" evidence="8">
    <location>
        <begin position="129"/>
        <end position="346"/>
    </location>
</feature>
<reference evidence="10 11" key="1">
    <citation type="submission" date="2024-10" db="EMBL/GenBank/DDBJ databases">
        <authorList>
            <person name="Ratan Roy A."/>
            <person name="Morales Sandoval P.H."/>
            <person name="De Los Santos Villalobos S."/>
            <person name="Chakraborty S."/>
            <person name="Mukherjee J."/>
        </authorList>
    </citation>
    <scope>NUCLEOTIDE SEQUENCE [LARGE SCALE GENOMIC DNA]</scope>
    <source>
        <strain evidence="10 11">S1</strain>
    </source>
</reference>
<gene>
    <name evidence="10" type="ORF">ACFVKH_07320</name>
</gene>
<dbReference type="InterPro" id="IPR011006">
    <property type="entry name" value="CheY-like_superfamily"/>
</dbReference>
<dbReference type="Pfam" id="PF02518">
    <property type="entry name" value="HATPase_c"/>
    <property type="match status" value="1"/>
</dbReference>
<dbReference type="PANTHER" id="PTHR45339:SF1">
    <property type="entry name" value="HYBRID SIGNAL TRANSDUCTION HISTIDINE KINASE J"/>
    <property type="match status" value="1"/>
</dbReference>
<dbReference type="Proteomes" id="UP001600165">
    <property type="component" value="Unassembled WGS sequence"/>
</dbReference>
<dbReference type="CDD" id="cd00082">
    <property type="entry name" value="HisKA"/>
    <property type="match status" value="1"/>
</dbReference>
<dbReference type="Gene3D" id="3.30.565.10">
    <property type="entry name" value="Histidine kinase-like ATPase, C-terminal domain"/>
    <property type="match status" value="1"/>
</dbReference>
<name>A0ABW6ID37_9CYAN</name>
<keyword evidence="7" id="KW-1133">Transmembrane helix</keyword>
<evidence type="ECO:0000256" key="6">
    <source>
        <dbReference type="PROSITE-ProRule" id="PRU00169"/>
    </source>
</evidence>
<dbReference type="Gene3D" id="1.10.287.130">
    <property type="match status" value="1"/>
</dbReference>
<keyword evidence="7" id="KW-0812">Transmembrane</keyword>
<dbReference type="InterPro" id="IPR036890">
    <property type="entry name" value="HATPase_C_sf"/>
</dbReference>
<dbReference type="InterPro" id="IPR003661">
    <property type="entry name" value="HisK_dim/P_dom"/>
</dbReference>
<dbReference type="PRINTS" id="PR00344">
    <property type="entry name" value="BCTRLSENSOR"/>
</dbReference>
<evidence type="ECO:0000259" key="9">
    <source>
        <dbReference type="PROSITE" id="PS50110"/>
    </source>
</evidence>
<dbReference type="SUPFAM" id="SSF55874">
    <property type="entry name" value="ATPase domain of HSP90 chaperone/DNA topoisomerase II/histidine kinase"/>
    <property type="match status" value="1"/>
</dbReference>
<keyword evidence="10" id="KW-0547">Nucleotide-binding</keyword>
<evidence type="ECO:0000256" key="1">
    <source>
        <dbReference type="ARBA" id="ARBA00000085"/>
    </source>
</evidence>
<dbReference type="Pfam" id="PF00072">
    <property type="entry name" value="Response_reg"/>
    <property type="match status" value="1"/>
</dbReference>
<dbReference type="InterPro" id="IPR003594">
    <property type="entry name" value="HATPase_dom"/>
</dbReference>
<dbReference type="EMBL" id="JBHZOL010000048">
    <property type="protein sequence ID" value="MFE4106078.1"/>
    <property type="molecule type" value="Genomic_DNA"/>
</dbReference>
<keyword evidence="11" id="KW-1185">Reference proteome</keyword>
<proteinExistence type="predicted"/>
<evidence type="ECO:0000256" key="2">
    <source>
        <dbReference type="ARBA" id="ARBA00012438"/>
    </source>
</evidence>
<keyword evidence="4" id="KW-0808">Transferase</keyword>
<keyword evidence="4" id="KW-0418">Kinase</keyword>
<dbReference type="PROSITE" id="PS50109">
    <property type="entry name" value="HIS_KIN"/>
    <property type="match status" value="1"/>
</dbReference>
<dbReference type="InterPro" id="IPR036097">
    <property type="entry name" value="HisK_dim/P_sf"/>
</dbReference>
<evidence type="ECO:0000256" key="3">
    <source>
        <dbReference type="ARBA" id="ARBA00022553"/>
    </source>
</evidence>
<evidence type="ECO:0000256" key="4">
    <source>
        <dbReference type="ARBA" id="ARBA00022777"/>
    </source>
</evidence>
<feature type="domain" description="Response regulatory" evidence="9">
    <location>
        <begin position="375"/>
        <end position="491"/>
    </location>
</feature>
<evidence type="ECO:0000256" key="7">
    <source>
        <dbReference type="SAM" id="Phobius"/>
    </source>
</evidence>
<dbReference type="InterPro" id="IPR004358">
    <property type="entry name" value="Sig_transdc_His_kin-like_C"/>
</dbReference>
<evidence type="ECO:0000259" key="8">
    <source>
        <dbReference type="PROSITE" id="PS50109"/>
    </source>
</evidence>
<organism evidence="10 11">
    <name type="scientific">Almyronema epifaneia S1</name>
    <dbReference type="NCBI Taxonomy" id="2991925"/>
    <lineage>
        <taxon>Bacteria</taxon>
        <taxon>Bacillati</taxon>
        <taxon>Cyanobacteriota</taxon>
        <taxon>Cyanophyceae</taxon>
        <taxon>Nodosilineales</taxon>
        <taxon>Nodosilineaceae</taxon>
        <taxon>Almyronema</taxon>
        <taxon>Almyronema epifaneia</taxon>
    </lineage>
</organism>
<evidence type="ECO:0000313" key="11">
    <source>
        <dbReference type="Proteomes" id="UP001600165"/>
    </source>
</evidence>
<keyword evidence="3 6" id="KW-0597">Phosphoprotein</keyword>
<dbReference type="EC" id="2.7.13.3" evidence="2"/>
<dbReference type="RefSeq" id="WP_377963489.1">
    <property type="nucleotide sequence ID" value="NZ_JBHZOL010000048.1"/>
</dbReference>
<keyword evidence="10" id="KW-0067">ATP-binding</keyword>
<dbReference type="PROSITE" id="PS50110">
    <property type="entry name" value="RESPONSE_REGULATORY"/>
    <property type="match status" value="1"/>
</dbReference>
<protein>
    <recommendedName>
        <fullName evidence="2">histidine kinase</fullName>
        <ecNumber evidence="2">2.7.13.3</ecNumber>
    </recommendedName>
</protein>
<dbReference type="SUPFAM" id="SSF52172">
    <property type="entry name" value="CheY-like"/>
    <property type="match status" value="1"/>
</dbReference>
<evidence type="ECO:0000313" key="10">
    <source>
        <dbReference type="EMBL" id="MFE4106078.1"/>
    </source>
</evidence>
<dbReference type="GO" id="GO:0005524">
    <property type="term" value="F:ATP binding"/>
    <property type="evidence" value="ECO:0007669"/>
    <property type="project" value="UniProtKB-KW"/>
</dbReference>
<keyword evidence="7" id="KW-0472">Membrane</keyword>
<dbReference type="InterPro" id="IPR001789">
    <property type="entry name" value="Sig_transdc_resp-reg_receiver"/>
</dbReference>
<feature type="modified residue" description="4-aspartylphosphate" evidence="6">
    <location>
        <position position="424"/>
    </location>
</feature>
<comment type="caution">
    <text evidence="10">The sequence shown here is derived from an EMBL/GenBank/DDBJ whole genome shotgun (WGS) entry which is preliminary data.</text>
</comment>
<feature type="transmembrane region" description="Helical" evidence="7">
    <location>
        <begin position="69"/>
        <end position="89"/>
    </location>
</feature>
<sequence>MVGVALTSLLILGGGGVLFLSILETRHVVKLVAKQPSRQTWQVLRWLMIFFLCGYLGVLGLLLLGHQALLLPLTGAIFFFGALFVYLVVKSSLTTMRQLLAARLDALELQQAKETAEAIAQVKSDFLAMVSHEIRTPMNGVIGMTSLLRRTSLTDEQRDCVETIRLSGDSLLTIINDILDFSKVESGKLDLEIQPFSLPLCVAEAIDLVTAKAQAKGLTLTADIAAAVPPHLQGDITRLRQVLVNLLSNAIKFTEQGEIAVEVQSQGCNQLLFKVKDSGIGIPRDQQACLFEPFFQVDSSSTRKFEGTGLGLAICKQLVNLMAGQIWVESAVGQGTTVFFTITAQPAIAADLAAEPTKLITQPWLQANGDRPLIKILLAEDSVVNQKVAVRVFEQMGYGIDTVANGLEVLAAIQQQVYDFIFMDVRMPEMDGIEATQRLRQMPLARSPIVIAMTASAMQGDREKCLAAGMNDYIAKPIRLETVQATINRWLPPSSLSSSEQTA</sequence>
<dbReference type="Pfam" id="PF00512">
    <property type="entry name" value="HisKA"/>
    <property type="match status" value="1"/>
</dbReference>
<comment type="catalytic activity">
    <reaction evidence="1">
        <text>ATP + protein L-histidine = ADP + protein N-phospho-L-histidine.</text>
        <dbReference type="EC" id="2.7.13.3"/>
    </reaction>
</comment>
<accession>A0ABW6ID37</accession>
<dbReference type="CDD" id="cd16922">
    <property type="entry name" value="HATPase_EvgS-ArcB-TorS-like"/>
    <property type="match status" value="1"/>
</dbReference>
<dbReference type="PANTHER" id="PTHR45339">
    <property type="entry name" value="HYBRID SIGNAL TRANSDUCTION HISTIDINE KINASE J"/>
    <property type="match status" value="1"/>
</dbReference>
<keyword evidence="5" id="KW-0902">Two-component regulatory system</keyword>